<keyword evidence="2 5" id="KW-0645">Protease</keyword>
<evidence type="ECO:0000256" key="1">
    <source>
        <dbReference type="ARBA" id="ARBA00005234"/>
    </source>
</evidence>
<evidence type="ECO:0000259" key="4">
    <source>
        <dbReference type="PROSITE" id="PS50600"/>
    </source>
</evidence>
<comment type="caution">
    <text evidence="5">The sequence shown here is derived from an EMBL/GenBank/DDBJ whole genome shotgun (WGS) entry which is preliminary data.</text>
</comment>
<dbReference type="AlphaFoldDB" id="A0A2P6Q7E1"/>
<dbReference type="InterPro" id="IPR003653">
    <property type="entry name" value="Peptidase_C48_C"/>
</dbReference>
<evidence type="ECO:0000256" key="2">
    <source>
        <dbReference type="ARBA" id="ARBA00022670"/>
    </source>
</evidence>
<dbReference type="Pfam" id="PF02902">
    <property type="entry name" value="Peptidase_C48"/>
    <property type="match status" value="1"/>
</dbReference>
<dbReference type="SUPFAM" id="SSF54001">
    <property type="entry name" value="Cysteine proteinases"/>
    <property type="match status" value="1"/>
</dbReference>
<protein>
    <submittedName>
        <fullName evidence="5">Putative Ulp1 protease family catalytic domain-containing protein</fullName>
    </submittedName>
</protein>
<dbReference type="GO" id="GO:0006508">
    <property type="term" value="P:proteolysis"/>
    <property type="evidence" value="ECO:0007669"/>
    <property type="project" value="UniProtKB-KW"/>
</dbReference>
<dbReference type="Proteomes" id="UP000238479">
    <property type="component" value="Chromosome 5"/>
</dbReference>
<sequence>MGSDVRRLASMREVSGTCIVVYQRYLYEQLIAYKMVDMVAFIDPSLIGASGSGNGTVRAQHIRDRLVTAKPGQMFMLPYNSGDHWMLTIVDPDQDTAYFLDPLKRRLPTGDWMSIVETALGMYNSERKRKGRNSVMWKNLAGIPPQPSNKECGYFIMRYMRDIIEDKDLSLFPVKWERRDSSHYTQADIDQMRNEWAKFVVKAYV</sequence>
<proteinExistence type="inferred from homology"/>
<evidence type="ECO:0000313" key="5">
    <source>
        <dbReference type="EMBL" id="PRQ30091.1"/>
    </source>
</evidence>
<accession>A0A2P6Q7E1</accession>
<evidence type="ECO:0000313" key="6">
    <source>
        <dbReference type="Proteomes" id="UP000238479"/>
    </source>
</evidence>
<comment type="similarity">
    <text evidence="1">Belongs to the peptidase C48 family.</text>
</comment>
<dbReference type="PROSITE" id="PS50600">
    <property type="entry name" value="ULP_PROTEASE"/>
    <property type="match status" value="1"/>
</dbReference>
<dbReference type="PANTHER" id="PTHR33018:SF31">
    <property type="entry name" value="TRANSPOSASE, PTTA_EN_SPM, PLANT"/>
    <property type="match status" value="1"/>
</dbReference>
<reference evidence="5 6" key="1">
    <citation type="journal article" date="2018" name="Nat. Genet.">
        <title>The Rosa genome provides new insights in the design of modern roses.</title>
        <authorList>
            <person name="Bendahmane M."/>
        </authorList>
    </citation>
    <scope>NUCLEOTIDE SEQUENCE [LARGE SCALE GENOMIC DNA]</scope>
    <source>
        <strain evidence="6">cv. Old Blush</strain>
    </source>
</reference>
<dbReference type="Gramene" id="PRQ30091">
    <property type="protein sequence ID" value="PRQ30091"/>
    <property type="gene ID" value="RchiOBHm_Chr5g0020841"/>
</dbReference>
<name>A0A2P6Q7E1_ROSCH</name>
<dbReference type="GO" id="GO:0008234">
    <property type="term" value="F:cysteine-type peptidase activity"/>
    <property type="evidence" value="ECO:0007669"/>
    <property type="project" value="InterPro"/>
</dbReference>
<feature type="domain" description="Ubiquitin-like protease family profile" evidence="4">
    <location>
        <begin position="1"/>
        <end position="163"/>
    </location>
</feature>
<dbReference type="PANTHER" id="PTHR33018">
    <property type="entry name" value="OS10G0338966 PROTEIN-RELATED"/>
    <property type="match status" value="1"/>
</dbReference>
<organism evidence="5 6">
    <name type="scientific">Rosa chinensis</name>
    <name type="common">China rose</name>
    <dbReference type="NCBI Taxonomy" id="74649"/>
    <lineage>
        <taxon>Eukaryota</taxon>
        <taxon>Viridiplantae</taxon>
        <taxon>Streptophyta</taxon>
        <taxon>Embryophyta</taxon>
        <taxon>Tracheophyta</taxon>
        <taxon>Spermatophyta</taxon>
        <taxon>Magnoliopsida</taxon>
        <taxon>eudicotyledons</taxon>
        <taxon>Gunneridae</taxon>
        <taxon>Pentapetalae</taxon>
        <taxon>rosids</taxon>
        <taxon>fabids</taxon>
        <taxon>Rosales</taxon>
        <taxon>Rosaceae</taxon>
        <taxon>Rosoideae</taxon>
        <taxon>Rosoideae incertae sedis</taxon>
        <taxon>Rosa</taxon>
    </lineage>
</organism>
<keyword evidence="6" id="KW-1185">Reference proteome</keyword>
<evidence type="ECO:0000256" key="3">
    <source>
        <dbReference type="ARBA" id="ARBA00022801"/>
    </source>
</evidence>
<dbReference type="EMBL" id="PDCK01000043">
    <property type="protein sequence ID" value="PRQ30091.1"/>
    <property type="molecule type" value="Genomic_DNA"/>
</dbReference>
<gene>
    <name evidence="5" type="ORF">RchiOBHm_Chr5g0020841</name>
</gene>
<keyword evidence="3" id="KW-0378">Hydrolase</keyword>
<dbReference type="Gene3D" id="3.40.395.10">
    <property type="entry name" value="Adenoviral Proteinase, Chain A"/>
    <property type="match status" value="1"/>
</dbReference>
<dbReference type="InterPro" id="IPR038765">
    <property type="entry name" value="Papain-like_cys_pep_sf"/>
</dbReference>
<dbReference type="OMA" id="ENCVMAY"/>